<name>A0A7M6DJQ2_9CNID</name>
<proteinExistence type="predicted"/>
<reference evidence="1" key="1">
    <citation type="submission" date="2021-01" db="UniProtKB">
        <authorList>
            <consortium name="EnsemblMetazoa"/>
        </authorList>
    </citation>
    <scope>IDENTIFICATION</scope>
</reference>
<protein>
    <submittedName>
        <fullName evidence="1">Uncharacterized protein</fullName>
    </submittedName>
</protein>
<evidence type="ECO:0000313" key="2">
    <source>
        <dbReference type="Proteomes" id="UP000594262"/>
    </source>
</evidence>
<dbReference type="EnsemblMetazoa" id="CLYHEMT013302.1">
    <property type="protein sequence ID" value="CLYHEMP013302.1"/>
    <property type="gene ID" value="CLYHEMG013302"/>
</dbReference>
<accession>A0A7M6DJQ2</accession>
<evidence type="ECO:0000313" key="1">
    <source>
        <dbReference type="EnsemblMetazoa" id="CLYHEMP013302.1"/>
    </source>
</evidence>
<dbReference type="AlphaFoldDB" id="A0A7M6DJQ2"/>
<sequence>RKTSGIFVKIWYGGRRTCRTRCVVPEKEERMKSDVLFLNYVIFRVRKPDNARVLSSAISKNQKADNTQGSRLGKPFCYDSNVFSFVRIRKVNIICLGKSL</sequence>
<dbReference type="Proteomes" id="UP000594262">
    <property type="component" value="Unplaced"/>
</dbReference>
<organism evidence="1 2">
    <name type="scientific">Clytia hemisphaerica</name>
    <dbReference type="NCBI Taxonomy" id="252671"/>
    <lineage>
        <taxon>Eukaryota</taxon>
        <taxon>Metazoa</taxon>
        <taxon>Cnidaria</taxon>
        <taxon>Hydrozoa</taxon>
        <taxon>Hydroidolina</taxon>
        <taxon>Leptothecata</taxon>
        <taxon>Obeliida</taxon>
        <taxon>Clytiidae</taxon>
        <taxon>Clytia</taxon>
    </lineage>
</organism>
<keyword evidence="2" id="KW-1185">Reference proteome</keyword>